<dbReference type="InterPro" id="IPR040198">
    <property type="entry name" value="Fido_containing"/>
</dbReference>
<evidence type="ECO:0000313" key="5">
    <source>
        <dbReference type="Proteomes" id="UP000283627"/>
    </source>
</evidence>
<comment type="caution">
    <text evidence="4">The sequence shown here is derived from an EMBL/GenBank/DDBJ whole genome shotgun (WGS) entry which is preliminary data.</text>
</comment>
<gene>
    <name evidence="4" type="ORF">BK665_08455</name>
</gene>
<dbReference type="EMBL" id="MOBP01000005">
    <property type="protein sequence ID" value="RON55978.1"/>
    <property type="molecule type" value="Genomic_DNA"/>
</dbReference>
<evidence type="ECO:0000256" key="2">
    <source>
        <dbReference type="PIRSR" id="PIRSR640198-2"/>
    </source>
</evidence>
<evidence type="ECO:0000256" key="1">
    <source>
        <dbReference type="PIRSR" id="PIRSR640198-1"/>
    </source>
</evidence>
<organism evidence="4 5">
    <name type="scientific">Pseudomonas frederiksbergensis</name>
    <dbReference type="NCBI Taxonomy" id="104087"/>
    <lineage>
        <taxon>Bacteria</taxon>
        <taxon>Pseudomonadati</taxon>
        <taxon>Pseudomonadota</taxon>
        <taxon>Gammaproteobacteria</taxon>
        <taxon>Pseudomonadales</taxon>
        <taxon>Pseudomonadaceae</taxon>
        <taxon>Pseudomonas</taxon>
    </lineage>
</organism>
<keyword evidence="2" id="KW-0067">ATP-binding</keyword>
<dbReference type="PANTHER" id="PTHR13504">
    <property type="entry name" value="FIDO DOMAIN-CONTAINING PROTEIN DDB_G0283145"/>
    <property type="match status" value="1"/>
</dbReference>
<dbReference type="OrthoDB" id="9807853at2"/>
<dbReference type="InterPro" id="IPR003812">
    <property type="entry name" value="Fido"/>
</dbReference>
<reference evidence="4 5" key="1">
    <citation type="submission" date="2016-10" db="EMBL/GenBank/DDBJ databases">
        <title>Comparative genome analysis of multiple Pseudomonas spp. focuses on biocontrol and plant growth promoting traits.</title>
        <authorList>
            <person name="Tao X.-Y."/>
            <person name="Taylor C.G."/>
        </authorList>
    </citation>
    <scope>NUCLEOTIDE SEQUENCE [LARGE SCALE GENOMIC DNA]</scope>
    <source>
        <strain evidence="4 5">39A2</strain>
    </source>
</reference>
<feature type="active site" evidence="1">
    <location>
        <position position="122"/>
    </location>
</feature>
<dbReference type="Pfam" id="PF02661">
    <property type="entry name" value="Fic"/>
    <property type="match status" value="1"/>
</dbReference>
<accession>A0A423KNJ6</accession>
<dbReference type="GO" id="GO:0005524">
    <property type="term" value="F:ATP binding"/>
    <property type="evidence" value="ECO:0007669"/>
    <property type="project" value="UniProtKB-KW"/>
</dbReference>
<dbReference type="InterPro" id="IPR036597">
    <property type="entry name" value="Fido-like_dom_sf"/>
</dbReference>
<proteinExistence type="predicted"/>
<feature type="domain" description="Fido" evidence="3">
    <location>
        <begin position="46"/>
        <end position="192"/>
    </location>
</feature>
<dbReference type="PROSITE" id="PS51459">
    <property type="entry name" value="FIDO"/>
    <property type="match status" value="1"/>
</dbReference>
<sequence>MILFELCGGTEQDPVYQELEVSNGNRQYDFLRSIVGAALATQRPFLSTHIIKALNFHAITCLHTNAGEYRPCQVYVGKHTPPDHYRVEALMDDLVNMVNRNWEQSDPVALSAYVLWRLNHIHPFINGNGRTARAACYFVLCVKSGSWLPGTTILPELICRDRDEYVVALQRVDESLTQGPFDLSPLHELLSKLITEQLSTQHPPAENPQD</sequence>
<feature type="binding site" evidence="2">
    <location>
        <begin position="76"/>
        <end position="79"/>
    </location>
    <ligand>
        <name>ATP</name>
        <dbReference type="ChEBI" id="CHEBI:30616"/>
    </ligand>
</feature>
<name>A0A423KNJ6_9PSED</name>
<dbReference type="Gene3D" id="1.10.3290.10">
    <property type="entry name" value="Fido-like domain"/>
    <property type="match status" value="1"/>
</dbReference>
<evidence type="ECO:0000259" key="3">
    <source>
        <dbReference type="PROSITE" id="PS51459"/>
    </source>
</evidence>
<dbReference type="PANTHER" id="PTHR13504:SF38">
    <property type="entry name" value="FIDO DOMAIN-CONTAINING PROTEIN"/>
    <property type="match status" value="1"/>
</dbReference>
<dbReference type="Proteomes" id="UP000283627">
    <property type="component" value="Unassembled WGS sequence"/>
</dbReference>
<evidence type="ECO:0000313" key="4">
    <source>
        <dbReference type="EMBL" id="RON55978.1"/>
    </source>
</evidence>
<keyword evidence="2" id="KW-0547">Nucleotide-binding</keyword>
<protein>
    <recommendedName>
        <fullName evidence="3">Fido domain-containing protein</fullName>
    </recommendedName>
</protein>
<dbReference type="AlphaFoldDB" id="A0A423KNJ6"/>
<dbReference type="SUPFAM" id="SSF140931">
    <property type="entry name" value="Fic-like"/>
    <property type="match status" value="1"/>
</dbReference>